<keyword evidence="4" id="KW-1185">Reference proteome</keyword>
<dbReference type="OrthoDB" id="885342at2"/>
<keyword evidence="1" id="KW-0812">Transmembrane</keyword>
<feature type="transmembrane region" description="Helical" evidence="1">
    <location>
        <begin position="162"/>
        <end position="181"/>
    </location>
</feature>
<proteinExistence type="predicted"/>
<name>A0A1L6J6B1_9SPHN</name>
<evidence type="ECO:0000313" key="5">
    <source>
        <dbReference type="Proteomes" id="UP000286681"/>
    </source>
</evidence>
<dbReference type="Pfam" id="PF06912">
    <property type="entry name" value="DUF1275"/>
    <property type="match status" value="1"/>
</dbReference>
<dbReference type="PANTHER" id="PTHR37314">
    <property type="entry name" value="SLR0142 PROTEIN"/>
    <property type="match status" value="1"/>
</dbReference>
<keyword evidence="1" id="KW-1133">Transmembrane helix</keyword>
<keyword evidence="1" id="KW-0472">Membrane</keyword>
<evidence type="ECO:0000256" key="1">
    <source>
        <dbReference type="SAM" id="Phobius"/>
    </source>
</evidence>
<reference evidence="2" key="1">
    <citation type="submission" date="2016-12" db="EMBL/GenBank/DDBJ databases">
        <title>Whole genome sequencing of Sphingomonas koreensis.</title>
        <authorList>
            <person name="Conlan S."/>
            <person name="Thomas P.J."/>
            <person name="Mullikin J."/>
            <person name="Palmore T.N."/>
            <person name="Frank K.M."/>
            <person name="Segre J.A."/>
        </authorList>
    </citation>
    <scope>NUCLEOTIDE SEQUENCE</scope>
    <source>
        <strain evidence="2">ABOJV</strain>
    </source>
</reference>
<accession>A0A1L6J6B1</accession>
<protein>
    <submittedName>
        <fullName evidence="3">DUF1275 domain-containing protein</fullName>
    </submittedName>
</protein>
<gene>
    <name evidence="2" type="ORF">BRX40_02810</name>
    <name evidence="3" type="ORF">CA257_06410</name>
</gene>
<feature type="transmembrane region" description="Helical" evidence="1">
    <location>
        <begin position="88"/>
        <end position="117"/>
    </location>
</feature>
<feature type="transmembrane region" description="Helical" evidence="1">
    <location>
        <begin position="187"/>
        <end position="203"/>
    </location>
</feature>
<evidence type="ECO:0000313" key="4">
    <source>
        <dbReference type="Proteomes" id="UP000185161"/>
    </source>
</evidence>
<reference evidence="4" key="2">
    <citation type="submission" date="2016-12" db="EMBL/GenBank/DDBJ databases">
        <title>Whole genome sequencing of Sphingomonas sp. ABOJV.</title>
        <authorList>
            <person name="Conlan S."/>
            <person name="Thomas P.J."/>
            <person name="Mullikin J."/>
            <person name="Palmore T.N."/>
            <person name="Frank K.M."/>
            <person name="Segre J.A."/>
        </authorList>
    </citation>
    <scope>NUCLEOTIDE SEQUENCE [LARGE SCALE GENOMIC DNA]</scope>
    <source>
        <strain evidence="4">ABOJV</strain>
    </source>
</reference>
<reference evidence="3 5" key="3">
    <citation type="submission" date="2018-07" db="EMBL/GenBank/DDBJ databases">
        <title>Genomic and Epidemiologic Investigation of an Indolent Hospital Outbreak.</title>
        <authorList>
            <person name="Johnson R.C."/>
            <person name="Deming C."/>
            <person name="Conlan S."/>
            <person name="Zellmer C.J."/>
            <person name="Michelin A.V."/>
            <person name="Lee-Lin S."/>
            <person name="Thomas P.J."/>
            <person name="Park M."/>
            <person name="Weingarten R.A."/>
            <person name="Less J."/>
            <person name="Dekker J.P."/>
            <person name="Frank K.M."/>
            <person name="Musser K.A."/>
            <person name="Mcquiston J.R."/>
            <person name="Henderson D.K."/>
            <person name="Lau A.F."/>
            <person name="Palmore T.N."/>
            <person name="Segre J.A."/>
        </authorList>
    </citation>
    <scope>NUCLEOTIDE SEQUENCE [LARGE SCALE GENOMIC DNA]</scope>
    <source>
        <strain evidence="3 5">SK-NIH.Env10_0317</strain>
    </source>
</reference>
<dbReference type="KEGG" id="skr:BRX40_02810"/>
<organism evidence="2 4">
    <name type="scientific">Sphingomonas koreensis</name>
    <dbReference type="NCBI Taxonomy" id="93064"/>
    <lineage>
        <taxon>Bacteria</taxon>
        <taxon>Pseudomonadati</taxon>
        <taxon>Pseudomonadota</taxon>
        <taxon>Alphaproteobacteria</taxon>
        <taxon>Sphingomonadales</taxon>
        <taxon>Sphingomonadaceae</taxon>
        <taxon>Sphingomonas</taxon>
    </lineage>
</organism>
<dbReference type="GeneID" id="44131479"/>
<evidence type="ECO:0000313" key="3">
    <source>
        <dbReference type="EMBL" id="RSV05574.1"/>
    </source>
</evidence>
<evidence type="ECO:0000313" key="2">
    <source>
        <dbReference type="EMBL" id="APR51501.1"/>
    </source>
</evidence>
<dbReference type="Proteomes" id="UP000286681">
    <property type="component" value="Unassembled WGS sequence"/>
</dbReference>
<dbReference type="InterPro" id="IPR010699">
    <property type="entry name" value="DUF1275"/>
</dbReference>
<feature type="transmembrane region" description="Helical" evidence="1">
    <location>
        <begin position="54"/>
        <end position="76"/>
    </location>
</feature>
<feature type="transmembrane region" description="Helical" evidence="1">
    <location>
        <begin position="12"/>
        <end position="34"/>
    </location>
</feature>
<dbReference type="AlphaFoldDB" id="A0A1L6J6B1"/>
<dbReference type="RefSeq" id="WP_066581297.1">
    <property type="nucleotide sequence ID" value="NZ_CP018820.1"/>
</dbReference>
<dbReference type="Proteomes" id="UP000185161">
    <property type="component" value="Chromosome"/>
</dbReference>
<feature type="transmembrane region" description="Helical" evidence="1">
    <location>
        <begin position="123"/>
        <end position="141"/>
    </location>
</feature>
<dbReference type="STRING" id="93064.BRX40_02810"/>
<dbReference type="PANTHER" id="PTHR37314:SF4">
    <property type="entry name" value="UPF0700 TRANSMEMBRANE PROTEIN YOAK"/>
    <property type="match status" value="1"/>
</dbReference>
<dbReference type="EMBL" id="CP018820">
    <property type="protein sequence ID" value="APR51501.1"/>
    <property type="molecule type" value="Genomic_DNA"/>
</dbReference>
<dbReference type="EMBL" id="QQWO01000004">
    <property type="protein sequence ID" value="RSV05574.1"/>
    <property type="molecule type" value="Genomic_DNA"/>
</dbReference>
<sequence>MTSLDRRRQCVAIALSFLAGYVDAIAFIASGGYFVSFMSGNSTRLGVAVAGGEIVGVVLMLIAAFVSGVVAATLVAGRRPGRRRRVMLLVFGLLVCAAASIGLVPVPVTLAFAAAAMGAENGVFADGGDAIGLTYMTGALVKIGQRIAQAMTGGPRFGWLPYALLWTGLIMGGVAGGLAYAAAGLQALWAAAGCALLLVRFVGESGAMCVPHGIEVQHPSPERQPGL</sequence>